<evidence type="ECO:0000313" key="1">
    <source>
        <dbReference type="EMBL" id="POF42325.1"/>
    </source>
</evidence>
<accession>A0A2S3VQU5</accession>
<protein>
    <submittedName>
        <fullName evidence="1">Uncharacterized protein</fullName>
    </submittedName>
</protein>
<comment type="caution">
    <text evidence="1">The sequence shown here is derived from an EMBL/GenBank/DDBJ whole genome shotgun (WGS) entry which is preliminary data.</text>
</comment>
<gene>
    <name evidence="1" type="ORF">B0D71_12920</name>
</gene>
<keyword evidence="2" id="KW-1185">Reference proteome</keyword>
<reference evidence="2" key="1">
    <citation type="submission" date="2017-02" db="EMBL/GenBank/DDBJ databases">
        <authorList>
            <person name="Furmanczyk E.M."/>
        </authorList>
    </citation>
    <scope>NUCLEOTIDE SEQUENCE [LARGE SCALE GENOMIC DNA]</scope>
    <source>
        <strain evidence="2">AP3_22</strain>
    </source>
</reference>
<proteinExistence type="predicted"/>
<name>A0A2S3VQU5_9PSED</name>
<organism evidence="1 2">
    <name type="scientific">Pseudomonas laurylsulfativorans</name>
    <dbReference type="NCBI Taxonomy" id="1943631"/>
    <lineage>
        <taxon>Bacteria</taxon>
        <taxon>Pseudomonadati</taxon>
        <taxon>Pseudomonadota</taxon>
        <taxon>Gammaproteobacteria</taxon>
        <taxon>Pseudomonadales</taxon>
        <taxon>Pseudomonadaceae</taxon>
        <taxon>Pseudomonas</taxon>
    </lineage>
</organism>
<evidence type="ECO:0000313" key="2">
    <source>
        <dbReference type="Proteomes" id="UP000237440"/>
    </source>
</evidence>
<dbReference type="EMBL" id="MUJK01000003">
    <property type="protein sequence ID" value="POF42325.1"/>
    <property type="molecule type" value="Genomic_DNA"/>
</dbReference>
<sequence length="59" mass="6855">MPFPAHDPALRTRHGFSYLKERSLPPAVEILSQPLTGCAWRYVADTWRFIPEEENVPPY</sequence>
<dbReference type="Proteomes" id="UP000237440">
    <property type="component" value="Unassembled WGS sequence"/>
</dbReference>
<dbReference type="AlphaFoldDB" id="A0A2S3VQU5"/>